<feature type="chain" id="PRO_5045598456" evidence="2">
    <location>
        <begin position="21"/>
        <end position="87"/>
    </location>
</feature>
<proteinExistence type="predicted"/>
<protein>
    <submittedName>
        <fullName evidence="3">Uncharacterized protein</fullName>
    </submittedName>
</protein>
<comment type="caution">
    <text evidence="3">The sequence shown here is derived from an EMBL/GenBank/DDBJ whole genome shotgun (WGS) entry which is preliminary data.</text>
</comment>
<evidence type="ECO:0000313" key="4">
    <source>
        <dbReference type="Proteomes" id="UP000660885"/>
    </source>
</evidence>
<name>A0ABS1U0R2_9PROT</name>
<dbReference type="RefSeq" id="WP_202831399.1">
    <property type="nucleotide sequence ID" value="NZ_JAETWB010000002.1"/>
</dbReference>
<dbReference type="EMBL" id="JAETWB010000002">
    <property type="protein sequence ID" value="MBL6078272.1"/>
    <property type="molecule type" value="Genomic_DNA"/>
</dbReference>
<sequence>MMRRFLAAAALGLGLLSAGAALDGAGAAPFHREGPVVTPVHGDHWRHYAPPPRHHHWHRHAPPPRHYGSQHHGWHPRHHHDRTYGWR</sequence>
<evidence type="ECO:0000256" key="1">
    <source>
        <dbReference type="SAM" id="MobiDB-lite"/>
    </source>
</evidence>
<accession>A0ABS1U0R2</accession>
<dbReference type="Proteomes" id="UP000660885">
    <property type="component" value="Unassembled WGS sequence"/>
</dbReference>
<gene>
    <name evidence="3" type="ORF">JMJ56_09670</name>
</gene>
<keyword evidence="4" id="KW-1185">Reference proteome</keyword>
<keyword evidence="2" id="KW-0732">Signal</keyword>
<organism evidence="3 4">
    <name type="scientific">Belnapia arida</name>
    <dbReference type="NCBI Taxonomy" id="2804533"/>
    <lineage>
        <taxon>Bacteria</taxon>
        <taxon>Pseudomonadati</taxon>
        <taxon>Pseudomonadota</taxon>
        <taxon>Alphaproteobacteria</taxon>
        <taxon>Acetobacterales</taxon>
        <taxon>Roseomonadaceae</taxon>
        <taxon>Belnapia</taxon>
    </lineage>
</organism>
<feature type="signal peptide" evidence="2">
    <location>
        <begin position="1"/>
        <end position="20"/>
    </location>
</feature>
<reference evidence="3 4" key="1">
    <citation type="submission" date="2021-01" db="EMBL/GenBank/DDBJ databases">
        <title>Belnapia mucosa sp. nov. and Belnapia arida sp. nov., isolated from the Tabernas Desert (Almeria, Spain).</title>
        <authorList>
            <person name="Molina-Menor E."/>
            <person name="Vidal-Verdu A."/>
            <person name="Calonge A."/>
            <person name="Satari L."/>
            <person name="Pereto J."/>
            <person name="Porcar M."/>
        </authorList>
    </citation>
    <scope>NUCLEOTIDE SEQUENCE [LARGE SCALE GENOMIC DNA]</scope>
    <source>
        <strain evidence="3 4">T18</strain>
    </source>
</reference>
<evidence type="ECO:0000256" key="2">
    <source>
        <dbReference type="SAM" id="SignalP"/>
    </source>
</evidence>
<evidence type="ECO:0000313" key="3">
    <source>
        <dbReference type="EMBL" id="MBL6078272.1"/>
    </source>
</evidence>
<feature type="compositionally biased region" description="Basic residues" evidence="1">
    <location>
        <begin position="52"/>
        <end position="81"/>
    </location>
</feature>
<feature type="region of interest" description="Disordered" evidence="1">
    <location>
        <begin position="52"/>
        <end position="87"/>
    </location>
</feature>